<comment type="similarity">
    <text evidence="2">Belongs to the type II topoisomerase GyrA/ParC subunit family.</text>
</comment>
<keyword evidence="5 7" id="KW-0238">DNA-binding</keyword>
<dbReference type="Proteomes" id="UP000521676">
    <property type="component" value="Unassembled WGS sequence"/>
</dbReference>
<dbReference type="Gene3D" id="3.90.199.10">
    <property type="entry name" value="Topoisomerase II, domain 5"/>
    <property type="match status" value="1"/>
</dbReference>
<evidence type="ECO:0000313" key="13">
    <source>
        <dbReference type="Proteomes" id="UP001431572"/>
    </source>
</evidence>
<evidence type="ECO:0000256" key="5">
    <source>
        <dbReference type="ARBA" id="ARBA00023125"/>
    </source>
</evidence>
<dbReference type="SUPFAM" id="SSF56719">
    <property type="entry name" value="Type II DNA topoisomerase"/>
    <property type="match status" value="1"/>
</dbReference>
<keyword evidence="11" id="KW-0614">Plasmid</keyword>
<dbReference type="InterPro" id="IPR002205">
    <property type="entry name" value="Topo_IIA_dom_A"/>
</dbReference>
<evidence type="ECO:0000313" key="12">
    <source>
        <dbReference type="Proteomes" id="UP000521676"/>
    </source>
</evidence>
<organism evidence="10 12">
    <name type="scientific">Candidatus Chlorohelix allophototropha</name>
    <dbReference type="NCBI Taxonomy" id="3003348"/>
    <lineage>
        <taxon>Bacteria</taxon>
        <taxon>Bacillati</taxon>
        <taxon>Chloroflexota</taxon>
        <taxon>Chloroflexia</taxon>
        <taxon>Candidatus Chloroheliales</taxon>
        <taxon>Candidatus Chloroheliaceae</taxon>
        <taxon>Candidatus Chlorohelix</taxon>
    </lineage>
</organism>
<evidence type="ECO:0000256" key="2">
    <source>
        <dbReference type="ARBA" id="ARBA00008263"/>
    </source>
</evidence>
<dbReference type="Pfam" id="PF03989">
    <property type="entry name" value="DNA_gyraseA_C"/>
    <property type="match status" value="4"/>
</dbReference>
<dbReference type="GO" id="GO:0005524">
    <property type="term" value="F:ATP binding"/>
    <property type="evidence" value="ECO:0007669"/>
    <property type="project" value="InterPro"/>
</dbReference>
<dbReference type="Gene3D" id="1.10.268.10">
    <property type="entry name" value="Topoisomerase, domain 3"/>
    <property type="match status" value="1"/>
</dbReference>
<dbReference type="GO" id="GO:0009330">
    <property type="term" value="C:DNA topoisomerase type II (double strand cut, ATP-hydrolyzing) complex"/>
    <property type="evidence" value="ECO:0007669"/>
    <property type="project" value="TreeGrafter"/>
</dbReference>
<keyword evidence="4 7" id="KW-0799">Topoisomerase</keyword>
<dbReference type="InterPro" id="IPR035516">
    <property type="entry name" value="Gyrase/topoIV_suA_C"/>
</dbReference>
<dbReference type="AlphaFoldDB" id="A0A8T7M3X3"/>
<dbReference type="InterPro" id="IPR013758">
    <property type="entry name" value="Topo_IIA_A/C_ab"/>
</dbReference>
<evidence type="ECO:0000256" key="3">
    <source>
        <dbReference type="ARBA" id="ARBA00012895"/>
    </source>
</evidence>
<sequence>MAKQTAFDFNQTGPVKPIEFHEIFGQNYGQYGLYVVQDRALPDARDGLKPVQRRILYTLFEGRYLSSGPHRKSAEIVGKVLGDRHPHGDSSVYDAMSRMAQAFSLRYPLIDGQGNWGASDGSPAAAYRYTEARLTPLAEALLSEDLKKETVPLLTTYKEDPKVVEPLYLPGHIPPCVNSIDGIAVGISTTVPPHNLGESLRVCIAMLEAGVLEGHSFSTEQLMNYLPGPDFPEGGRVMLSGGGVREYLETGRGRFIIRASVVQEQLTPTKKALVITGLPPIGRDKVIASIIDSINDRKAGTEGLVAEPPLDETNEERTRIVLELKREANPAIVLESLYRHTLLQIAVSAQLYFLFAPKSHRQAPATIPKQVGMVELLSYWLHHQLEVLERRLTFELNQYRVRLSTVEALIIGATHAQQLVRIFQEAEGKAQAKLTLQHKYKLSEEQAEVIANMSLSQVTRPDAGRYQAERTELIGKIEHHEELLSSRLKCISLLQQELRETEKKFGDGRRTVIDEAKLANPDVVAEVAQAQVREPLTLALYLDGTLKATSPDQFGTKSKAHKSDEGLIGLCAVAPEAFVLAGSNKGRIFSLPVEKLTLTTRSGKSESLARHLKLEAGERVVQLLAVPGSAFGEGAAALYLVEITALGKVKKSPISEYRSVNGAGLSSLKLAEGDEIISVMLSNGQGEYLLTTDTGQTLRFGDDKLNPQGRIGLGQVAMALDKEARIVSAHHWSGGDEGRAFLVTLSAQNILKKTGLAEYPAKGRATGGVVTTGLVGGDSIAATWLARGEVTLLVVTESGSLTLPSSTLPTLPRARKGQQLEGLSGQGGTARIIQLVL</sequence>
<dbReference type="EMBL" id="JACATZ010000001">
    <property type="protein sequence ID" value="NWJ46768.1"/>
    <property type="molecule type" value="Genomic_DNA"/>
</dbReference>
<dbReference type="Proteomes" id="UP001431572">
    <property type="component" value="Plasmid unnamed1"/>
</dbReference>
<evidence type="ECO:0000256" key="7">
    <source>
        <dbReference type="PROSITE-ProRule" id="PRU01384"/>
    </source>
</evidence>
<evidence type="ECO:0000313" key="11">
    <source>
        <dbReference type="EMBL" id="WJW70245.1"/>
    </source>
</evidence>
<dbReference type="Gene3D" id="3.30.1360.40">
    <property type="match status" value="1"/>
</dbReference>
<dbReference type="Pfam" id="PF00521">
    <property type="entry name" value="DNA_topoisoIV"/>
    <property type="match status" value="1"/>
</dbReference>
<accession>A0A8T7M3X3</accession>
<accession>A0A8T7M3W8</accession>
<feature type="active site" description="O-(5'-phospho-DNA)-tyrosine intermediate" evidence="7">
    <location>
        <position position="129"/>
    </location>
</feature>
<gene>
    <name evidence="9" type="ORF">HXX08_12890</name>
    <name evidence="10" type="ORF">HXX08_12925</name>
    <name evidence="11" type="ORF">OZ401_004766</name>
</gene>
<geneLocation type="plasmid" evidence="11 13">
    <name>unnamed1</name>
</geneLocation>
<name>A0A8T7M3X3_9CHLR</name>
<dbReference type="Gene3D" id="2.120.10.90">
    <property type="entry name" value="DNA gyrase/topoisomerase IV, subunit A, C-terminal"/>
    <property type="match status" value="1"/>
</dbReference>
<reference evidence="11" key="2">
    <citation type="journal article" date="2024" name="Nature">
        <title>Anoxygenic phototroph of the Chloroflexota uses a type I reaction centre.</title>
        <authorList>
            <person name="Tsuji J.M."/>
            <person name="Shaw N.A."/>
            <person name="Nagashima S."/>
            <person name="Venkiteswaran J.J."/>
            <person name="Schiff S.L."/>
            <person name="Watanabe T."/>
            <person name="Fukui M."/>
            <person name="Hanada S."/>
            <person name="Tank M."/>
            <person name="Neufeld J.D."/>
        </authorList>
    </citation>
    <scope>NUCLEOTIDE SEQUENCE</scope>
    <source>
        <strain evidence="11">L227-S17</strain>
        <plasmid evidence="11 13">unnamed1</plasmid>
    </source>
</reference>
<dbReference type="PANTHER" id="PTHR43493">
    <property type="entry name" value="DNA GYRASE/TOPOISOMERASE SUBUNIT A"/>
    <property type="match status" value="1"/>
</dbReference>
<dbReference type="EC" id="5.6.2.2" evidence="3"/>
<keyword evidence="6 7" id="KW-0413">Isomerase</keyword>
<reference evidence="10 12" key="1">
    <citation type="submission" date="2020-06" db="EMBL/GenBank/DDBJ databases">
        <title>Anoxygenic phototrophic Chloroflexota member uses a Type I reaction center.</title>
        <authorList>
            <person name="Tsuji J.M."/>
            <person name="Shaw N.A."/>
            <person name="Nagashima S."/>
            <person name="Venkiteswaran J."/>
            <person name="Schiff S.L."/>
            <person name="Hanada S."/>
            <person name="Tank M."/>
            <person name="Neufeld J.D."/>
        </authorList>
    </citation>
    <scope>NUCLEOTIDE SEQUENCE [LARGE SCALE GENOMIC DNA]</scope>
    <source>
        <strain evidence="10">L227-S17</strain>
    </source>
</reference>
<feature type="domain" description="Topo IIA-type catalytic" evidence="8">
    <location>
        <begin position="41"/>
        <end position="527"/>
    </location>
</feature>
<evidence type="ECO:0000256" key="4">
    <source>
        <dbReference type="ARBA" id="ARBA00023029"/>
    </source>
</evidence>
<dbReference type="GO" id="GO:0034335">
    <property type="term" value="F:DNA negative supercoiling activity"/>
    <property type="evidence" value="ECO:0007669"/>
    <property type="project" value="UniProtKB-ARBA"/>
</dbReference>
<dbReference type="InterPro" id="IPR006691">
    <property type="entry name" value="GyrA/parC_rep"/>
</dbReference>
<dbReference type="EMBL" id="JACATZ010000001">
    <property type="protein sequence ID" value="NWJ46775.1"/>
    <property type="molecule type" value="Genomic_DNA"/>
</dbReference>
<proteinExistence type="inferred from homology"/>
<evidence type="ECO:0000256" key="1">
    <source>
        <dbReference type="ARBA" id="ARBA00000185"/>
    </source>
</evidence>
<evidence type="ECO:0000256" key="6">
    <source>
        <dbReference type="ARBA" id="ARBA00023235"/>
    </source>
</evidence>
<dbReference type="PROSITE" id="PS52040">
    <property type="entry name" value="TOPO_IIA"/>
    <property type="match status" value="1"/>
</dbReference>
<evidence type="ECO:0000259" key="8">
    <source>
        <dbReference type="PROSITE" id="PS52040"/>
    </source>
</evidence>
<dbReference type="InterPro" id="IPR013757">
    <property type="entry name" value="Topo_IIA_A_a_sf"/>
</dbReference>
<protein>
    <recommendedName>
        <fullName evidence="3">DNA topoisomerase (ATP-hydrolyzing)</fullName>
        <ecNumber evidence="3">5.6.2.2</ecNumber>
    </recommendedName>
</protein>
<evidence type="ECO:0000313" key="9">
    <source>
        <dbReference type="EMBL" id="NWJ46768.1"/>
    </source>
</evidence>
<keyword evidence="13" id="KW-1185">Reference proteome</keyword>
<dbReference type="RefSeq" id="WP_341472121.1">
    <property type="nucleotide sequence ID" value="NZ_CP128401.1"/>
</dbReference>
<dbReference type="InterPro" id="IPR013760">
    <property type="entry name" value="Topo_IIA-like_dom_sf"/>
</dbReference>
<dbReference type="PANTHER" id="PTHR43493:SF5">
    <property type="entry name" value="DNA GYRASE SUBUNIT A, CHLOROPLASTIC_MITOCHONDRIAL"/>
    <property type="match status" value="1"/>
</dbReference>
<dbReference type="GO" id="GO:0006265">
    <property type="term" value="P:DNA topological change"/>
    <property type="evidence" value="ECO:0007669"/>
    <property type="project" value="UniProtKB-UniRule"/>
</dbReference>
<dbReference type="EMBL" id="CP128401">
    <property type="protein sequence ID" value="WJW70245.1"/>
    <property type="molecule type" value="Genomic_DNA"/>
</dbReference>
<dbReference type="GO" id="GO:0003677">
    <property type="term" value="F:DNA binding"/>
    <property type="evidence" value="ECO:0007669"/>
    <property type="project" value="UniProtKB-UniRule"/>
</dbReference>
<evidence type="ECO:0000313" key="10">
    <source>
        <dbReference type="EMBL" id="NWJ46775.1"/>
    </source>
</evidence>
<dbReference type="SMART" id="SM00434">
    <property type="entry name" value="TOP4c"/>
    <property type="match status" value="1"/>
</dbReference>
<dbReference type="SUPFAM" id="SSF101904">
    <property type="entry name" value="GyrA/ParC C-terminal domain-like"/>
    <property type="match status" value="1"/>
</dbReference>
<comment type="catalytic activity">
    <reaction evidence="1 7">
        <text>ATP-dependent breakage, passage and rejoining of double-stranded DNA.</text>
        <dbReference type="EC" id="5.6.2.2"/>
    </reaction>
</comment>
<dbReference type="InterPro" id="IPR050220">
    <property type="entry name" value="Type_II_DNA_Topoisomerases"/>
</dbReference>